<evidence type="ECO:0000313" key="2">
    <source>
        <dbReference type="EMBL" id="MCR9013711.1"/>
    </source>
</evidence>
<sequence>MGVTSFPKFSKSHVPAIGNDIDILFFIKNEEVDLQYLNYLKEITSFSDEVIAHWLDVSVKTLRNYRKSESDLKESLKEHLVLLLSLYQHGIDVFGNAENFDKWLDTKNYFFDNLAPKDFLSTSSGIRFTDDRLTAMEYGDNV</sequence>
<dbReference type="AlphaFoldDB" id="A0A9X2P370"/>
<evidence type="ECO:0000313" key="3">
    <source>
        <dbReference type="Proteomes" id="UP001142175"/>
    </source>
</evidence>
<dbReference type="Pfam" id="PF09722">
    <property type="entry name" value="Xre_MbcA_ParS_C"/>
    <property type="match status" value="1"/>
</dbReference>
<feature type="domain" description="Antitoxin Xre/MbcA/ParS-like toxin-binding" evidence="1">
    <location>
        <begin position="90"/>
        <end position="139"/>
    </location>
</feature>
<name>A0A9X2P370_9BACT</name>
<reference evidence="2" key="1">
    <citation type="submission" date="2022-08" db="EMBL/GenBank/DDBJ databases">
        <authorList>
            <person name="Zhang D."/>
        </authorList>
    </citation>
    <scope>NUCLEOTIDE SEQUENCE</scope>
    <source>
        <strain evidence="2">XJ19-11</strain>
    </source>
</reference>
<organism evidence="2 3">
    <name type="scientific">Aquiflexum gelatinilyticum</name>
    <dbReference type="NCBI Taxonomy" id="2961943"/>
    <lineage>
        <taxon>Bacteria</taxon>
        <taxon>Pseudomonadati</taxon>
        <taxon>Bacteroidota</taxon>
        <taxon>Cytophagia</taxon>
        <taxon>Cytophagales</taxon>
        <taxon>Cyclobacteriaceae</taxon>
        <taxon>Aquiflexum</taxon>
    </lineage>
</organism>
<evidence type="ECO:0000259" key="1">
    <source>
        <dbReference type="Pfam" id="PF09722"/>
    </source>
</evidence>
<accession>A0A9X2P370</accession>
<dbReference type="Proteomes" id="UP001142175">
    <property type="component" value="Unassembled WGS sequence"/>
</dbReference>
<keyword evidence="3" id="KW-1185">Reference proteome</keyword>
<proteinExistence type="predicted"/>
<protein>
    <submittedName>
        <fullName evidence="2">DUF2384 domain-containing protein</fullName>
    </submittedName>
</protein>
<comment type="caution">
    <text evidence="2">The sequence shown here is derived from an EMBL/GenBank/DDBJ whole genome shotgun (WGS) entry which is preliminary data.</text>
</comment>
<dbReference type="EMBL" id="JANSUY010000001">
    <property type="protein sequence ID" value="MCR9013711.1"/>
    <property type="molecule type" value="Genomic_DNA"/>
</dbReference>
<gene>
    <name evidence="2" type="ORF">NU887_01625</name>
</gene>
<dbReference type="InterPro" id="IPR024467">
    <property type="entry name" value="Xre/MbcA/ParS-like_toxin-bd"/>
</dbReference>
<dbReference type="RefSeq" id="WP_258421606.1">
    <property type="nucleotide sequence ID" value="NZ_JANSUY010000001.1"/>
</dbReference>